<dbReference type="InterPro" id="IPR051044">
    <property type="entry name" value="MAG_DAG_Lipase"/>
</dbReference>
<accession>A0A443YYS3</accession>
<dbReference type="InterPro" id="IPR029058">
    <property type="entry name" value="AB_hydrolase_fold"/>
</dbReference>
<dbReference type="Pfam" id="PF12146">
    <property type="entry name" value="Hydrolase_4"/>
    <property type="match status" value="1"/>
</dbReference>
<dbReference type="RefSeq" id="WP_128352613.1">
    <property type="nucleotide sequence ID" value="NZ_RSFE01000006.1"/>
</dbReference>
<dbReference type="Proteomes" id="UP000288789">
    <property type="component" value="Unassembled WGS sequence"/>
</dbReference>
<reference evidence="2 3" key="1">
    <citation type="submission" date="2018-12" db="EMBL/GenBank/DDBJ databases">
        <authorList>
            <person name="Li A."/>
            <person name="Zhang M."/>
            <person name="Zhu H."/>
        </authorList>
    </citation>
    <scope>NUCLEOTIDE SEQUENCE [LARGE SCALE GENOMIC DNA]</scope>
    <source>
        <strain evidence="2 3">R04H25</strain>
    </source>
</reference>
<evidence type="ECO:0000313" key="2">
    <source>
        <dbReference type="EMBL" id="RWU09275.1"/>
    </source>
</evidence>
<keyword evidence="3" id="KW-1185">Reference proteome</keyword>
<gene>
    <name evidence="2" type="ORF">EGC76_08735</name>
</gene>
<protein>
    <submittedName>
        <fullName evidence="2">Alpha/beta hydrolase</fullName>
    </submittedName>
</protein>
<feature type="domain" description="Serine aminopeptidase S33" evidence="1">
    <location>
        <begin position="47"/>
        <end position="307"/>
    </location>
</feature>
<dbReference type="OrthoDB" id="9788260at2"/>
<dbReference type="GO" id="GO:0016787">
    <property type="term" value="F:hydrolase activity"/>
    <property type="evidence" value="ECO:0007669"/>
    <property type="project" value="UniProtKB-KW"/>
</dbReference>
<keyword evidence="2" id="KW-0378">Hydrolase</keyword>
<dbReference type="Gene3D" id="3.40.50.1820">
    <property type="entry name" value="alpha/beta hydrolase"/>
    <property type="match status" value="1"/>
</dbReference>
<comment type="caution">
    <text evidence="2">The sequence shown here is derived from an EMBL/GenBank/DDBJ whole genome shotgun (WGS) entry which is preliminary data.</text>
</comment>
<evidence type="ECO:0000313" key="3">
    <source>
        <dbReference type="Proteomes" id="UP000288789"/>
    </source>
</evidence>
<dbReference type="AlphaFoldDB" id="A0A443YYS3"/>
<dbReference type="SUPFAM" id="SSF53474">
    <property type="entry name" value="alpha/beta-Hydrolases"/>
    <property type="match status" value="1"/>
</dbReference>
<dbReference type="PANTHER" id="PTHR11614">
    <property type="entry name" value="PHOSPHOLIPASE-RELATED"/>
    <property type="match status" value="1"/>
</dbReference>
<dbReference type="EMBL" id="RSFE01000006">
    <property type="protein sequence ID" value="RWU09275.1"/>
    <property type="molecule type" value="Genomic_DNA"/>
</dbReference>
<organism evidence="2 3">
    <name type="scientific">Pseudidiomarina gelatinasegens</name>
    <dbReference type="NCBI Taxonomy" id="2487740"/>
    <lineage>
        <taxon>Bacteria</taxon>
        <taxon>Pseudomonadati</taxon>
        <taxon>Pseudomonadota</taxon>
        <taxon>Gammaproteobacteria</taxon>
        <taxon>Alteromonadales</taxon>
        <taxon>Idiomarinaceae</taxon>
        <taxon>Pseudidiomarina</taxon>
    </lineage>
</organism>
<dbReference type="InterPro" id="IPR022742">
    <property type="entry name" value="Hydrolase_4"/>
</dbReference>
<evidence type="ECO:0000259" key="1">
    <source>
        <dbReference type="Pfam" id="PF12146"/>
    </source>
</evidence>
<sequence>MYTDDDPQWIRFYTQQIEPFWRDHVESHQLERPDGVLLHWYLHRPVHPQGLVLICPGRIEAALKYQELVWQLAQSNYAVAVVDHRGQGFSDRLSNNPHHGHIDQFQDFVDDLEAVVQQVTNYYPKVPQYLLAHSMGGAIAALYLAQHEHRIEKAVLSSPMLGVLTGNKPKWFAQTMVIGGALLNRIFSPRKPWYFFGMTDYRYVPFDENELTHSEARYQMFRDAYEQNPEVQLGGPTFNWLAQAFAAMRAAQQQADKIEIPVLVLQSGADSVVDNHSHQRFVARLQDQRSQIKCIDGARHELFMESDRYRQPALDAVLRWFQPDASQ</sequence>
<proteinExistence type="predicted"/>
<name>A0A443YYS3_9GAMM</name>